<comment type="similarity">
    <text evidence="6">Belongs to the NAD synthetase family.</text>
</comment>
<proteinExistence type="inferred from homology"/>
<dbReference type="GO" id="GO:0009435">
    <property type="term" value="P:NAD+ biosynthetic process"/>
    <property type="evidence" value="ECO:0007669"/>
    <property type="project" value="UniProtKB-ARBA"/>
</dbReference>
<dbReference type="PANTHER" id="PTHR23090:SF9">
    <property type="entry name" value="GLUTAMINE-DEPENDENT NAD(+) SYNTHETASE"/>
    <property type="match status" value="1"/>
</dbReference>
<evidence type="ECO:0000256" key="8">
    <source>
        <dbReference type="SAM" id="MobiDB-lite"/>
    </source>
</evidence>
<keyword evidence="5 6" id="KW-0520">NAD</keyword>
<keyword evidence="11" id="KW-1185">Reference proteome</keyword>
<keyword evidence="3 6" id="KW-0547">Nucleotide-binding</keyword>
<gene>
    <name evidence="10" type="primary">nadE</name>
    <name evidence="10" type="ORF">ACFQQG_03400</name>
</gene>
<dbReference type="GO" id="GO:0008795">
    <property type="term" value="F:NAD+ synthase activity"/>
    <property type="evidence" value="ECO:0007669"/>
    <property type="project" value="UniProtKB-EC"/>
</dbReference>
<evidence type="ECO:0000256" key="7">
    <source>
        <dbReference type="RuleBase" id="RU003812"/>
    </source>
</evidence>
<evidence type="ECO:0000313" key="11">
    <source>
        <dbReference type="Proteomes" id="UP001596445"/>
    </source>
</evidence>
<feature type="region of interest" description="Disordered" evidence="8">
    <location>
        <begin position="78"/>
        <end position="98"/>
    </location>
</feature>
<dbReference type="InterPro" id="IPR022310">
    <property type="entry name" value="NAD/GMP_synthase"/>
</dbReference>
<evidence type="ECO:0000256" key="5">
    <source>
        <dbReference type="ARBA" id="ARBA00023027"/>
    </source>
</evidence>
<dbReference type="AlphaFoldDB" id="A0ABD5VVS3"/>
<accession>A0ABD5VVS3</accession>
<comment type="caution">
    <text evidence="10">The sequence shown here is derived from an EMBL/GenBank/DDBJ whole genome shotgun (WGS) entry which is preliminary data.</text>
</comment>
<dbReference type="NCBIfam" id="TIGR00552">
    <property type="entry name" value="nadE"/>
    <property type="match status" value="1"/>
</dbReference>
<evidence type="ECO:0000313" key="10">
    <source>
        <dbReference type="EMBL" id="MFC7057391.1"/>
    </source>
</evidence>
<protein>
    <recommendedName>
        <fullName evidence="7">NH(3)-dependent NAD(+) synthetase</fullName>
        <ecNumber evidence="7">6.3.1.5</ecNumber>
    </recommendedName>
</protein>
<dbReference type="RefSeq" id="WP_382184159.1">
    <property type="nucleotide sequence ID" value="NZ_JBHSZI010000001.1"/>
</dbReference>
<comment type="catalytic activity">
    <reaction evidence="7">
        <text>deamido-NAD(+) + NH4(+) + ATP = AMP + diphosphate + NAD(+) + H(+)</text>
        <dbReference type="Rhea" id="RHEA:21188"/>
        <dbReference type="ChEBI" id="CHEBI:15378"/>
        <dbReference type="ChEBI" id="CHEBI:28938"/>
        <dbReference type="ChEBI" id="CHEBI:30616"/>
        <dbReference type="ChEBI" id="CHEBI:33019"/>
        <dbReference type="ChEBI" id="CHEBI:57540"/>
        <dbReference type="ChEBI" id="CHEBI:58437"/>
        <dbReference type="ChEBI" id="CHEBI:456215"/>
        <dbReference type="EC" id="6.3.1.5"/>
    </reaction>
</comment>
<evidence type="ECO:0000256" key="3">
    <source>
        <dbReference type="ARBA" id="ARBA00022741"/>
    </source>
</evidence>
<reference evidence="10 11" key="1">
    <citation type="journal article" date="2019" name="Int. J. Syst. Evol. Microbiol.">
        <title>The Global Catalogue of Microorganisms (GCM) 10K type strain sequencing project: providing services to taxonomists for standard genome sequencing and annotation.</title>
        <authorList>
            <consortium name="The Broad Institute Genomics Platform"/>
            <consortium name="The Broad Institute Genome Sequencing Center for Infectious Disease"/>
            <person name="Wu L."/>
            <person name="Ma J."/>
        </authorList>
    </citation>
    <scope>NUCLEOTIDE SEQUENCE [LARGE SCALE GENOMIC DNA]</scope>
    <source>
        <strain evidence="10 11">JCM 30072</strain>
    </source>
</reference>
<comment type="pathway">
    <text evidence="1">Cofactor biosynthesis; NAD(+) biosynthesis.</text>
</comment>
<dbReference type="Pfam" id="PF02540">
    <property type="entry name" value="NAD_synthase"/>
    <property type="match status" value="1"/>
</dbReference>
<dbReference type="EMBL" id="JBHSZI010000001">
    <property type="protein sequence ID" value="MFC7057391.1"/>
    <property type="molecule type" value="Genomic_DNA"/>
</dbReference>
<dbReference type="SUPFAM" id="SSF52402">
    <property type="entry name" value="Adenine nucleotide alpha hydrolases-like"/>
    <property type="match status" value="1"/>
</dbReference>
<dbReference type="GO" id="GO:0005524">
    <property type="term" value="F:ATP binding"/>
    <property type="evidence" value="ECO:0007669"/>
    <property type="project" value="UniProtKB-KW"/>
</dbReference>
<dbReference type="CDD" id="cd00553">
    <property type="entry name" value="NAD_synthase"/>
    <property type="match status" value="1"/>
</dbReference>
<keyword evidence="4 6" id="KW-0067">ATP-binding</keyword>
<dbReference type="Gene3D" id="3.40.50.620">
    <property type="entry name" value="HUPs"/>
    <property type="match status" value="1"/>
</dbReference>
<evidence type="ECO:0000259" key="9">
    <source>
        <dbReference type="Pfam" id="PF02540"/>
    </source>
</evidence>
<feature type="domain" description="NAD/GMP synthase" evidence="9">
    <location>
        <begin position="2"/>
        <end position="140"/>
    </location>
</feature>
<organism evidence="10 11">
    <name type="scientific">Halovenus salina</name>
    <dbReference type="NCBI Taxonomy" id="1510225"/>
    <lineage>
        <taxon>Archaea</taxon>
        <taxon>Methanobacteriati</taxon>
        <taxon>Methanobacteriota</taxon>
        <taxon>Stenosarchaea group</taxon>
        <taxon>Halobacteria</taxon>
        <taxon>Halobacteriales</taxon>
        <taxon>Haloarculaceae</taxon>
        <taxon>Halovenus</taxon>
    </lineage>
</organism>
<keyword evidence="2 6" id="KW-0436">Ligase</keyword>
<sequence length="171" mass="18824">MLMGLANERDALVLTPDNKSEAAVGYCTLYGDAVGALAPLGDCYKRVVYELAAAFNHSSPPSATASPVIPEAVVEKEPTAELREDQTDADELPPYDHLDPVLERYIEDTSSDETLREEHPDGVVEAAVDRVTRSEFKRRQTPPPLRVTTKALGRGWNYPIAAEYEHVTRGE</sequence>
<name>A0ABD5VVS3_9EURY</name>
<dbReference type="Proteomes" id="UP001596445">
    <property type="component" value="Unassembled WGS sequence"/>
</dbReference>
<evidence type="ECO:0000256" key="4">
    <source>
        <dbReference type="ARBA" id="ARBA00022840"/>
    </source>
</evidence>
<evidence type="ECO:0000256" key="6">
    <source>
        <dbReference type="RuleBase" id="RU003811"/>
    </source>
</evidence>
<dbReference type="InterPro" id="IPR003694">
    <property type="entry name" value="NAD_synthase"/>
</dbReference>
<dbReference type="InterPro" id="IPR014729">
    <property type="entry name" value="Rossmann-like_a/b/a_fold"/>
</dbReference>
<dbReference type="EC" id="6.3.1.5" evidence="7"/>
<evidence type="ECO:0000256" key="1">
    <source>
        <dbReference type="ARBA" id="ARBA00004790"/>
    </source>
</evidence>
<evidence type="ECO:0000256" key="2">
    <source>
        <dbReference type="ARBA" id="ARBA00022598"/>
    </source>
</evidence>
<dbReference type="PANTHER" id="PTHR23090">
    <property type="entry name" value="NH 3 /GLUTAMINE-DEPENDENT NAD + SYNTHETASE"/>
    <property type="match status" value="1"/>
</dbReference>